<dbReference type="InterPro" id="IPR052164">
    <property type="entry name" value="Anthracycline_SecMetBiosynth"/>
</dbReference>
<dbReference type="InterPro" id="IPR037523">
    <property type="entry name" value="VOC_core"/>
</dbReference>
<protein>
    <submittedName>
        <fullName evidence="2">VOC family protein</fullName>
    </submittedName>
</protein>
<evidence type="ECO:0000313" key="3">
    <source>
        <dbReference type="Proteomes" id="UP000305471"/>
    </source>
</evidence>
<proteinExistence type="predicted"/>
<dbReference type="CDD" id="cd07247">
    <property type="entry name" value="SgaA_N_like"/>
    <property type="match status" value="1"/>
</dbReference>
<organism evidence="2 3">
    <name type="scientific">Alteromonas portus</name>
    <dbReference type="NCBI Taxonomy" id="2565549"/>
    <lineage>
        <taxon>Bacteria</taxon>
        <taxon>Pseudomonadati</taxon>
        <taxon>Pseudomonadota</taxon>
        <taxon>Gammaproteobacteria</taxon>
        <taxon>Alteromonadales</taxon>
        <taxon>Alteromonadaceae</taxon>
        <taxon>Alteromonas/Salinimonas group</taxon>
        <taxon>Alteromonas</taxon>
    </lineage>
</organism>
<evidence type="ECO:0000259" key="1">
    <source>
        <dbReference type="PROSITE" id="PS51819"/>
    </source>
</evidence>
<dbReference type="PROSITE" id="PS51819">
    <property type="entry name" value="VOC"/>
    <property type="match status" value="1"/>
</dbReference>
<sequence length="121" mass="13203">MSDSSWCDITVENADELVSFYEAVMNWKKEPIDMGGYNDYVMMKTDGTPVGGICHKQGVNAQYPSGWINYFTVENLDAALKEVTARGGKQAGDIRHHGKDSFCVIVDPSGAACALYEKGQG</sequence>
<dbReference type="PANTHER" id="PTHR33993">
    <property type="entry name" value="GLYOXALASE-RELATED"/>
    <property type="match status" value="1"/>
</dbReference>
<dbReference type="InterPro" id="IPR004360">
    <property type="entry name" value="Glyas_Fos-R_dOase_dom"/>
</dbReference>
<reference evidence="2 3" key="1">
    <citation type="submission" date="2019-04" db="EMBL/GenBank/DDBJ databases">
        <title>Alteromonas portus sp. nov., an alginate lyase-excreting marine bacterium.</title>
        <authorList>
            <person name="Huang H."/>
            <person name="Mo K."/>
            <person name="Bao S."/>
        </authorList>
    </citation>
    <scope>NUCLEOTIDE SEQUENCE [LARGE SCALE GENOMIC DNA]</scope>
    <source>
        <strain evidence="2 3">HB161718</strain>
    </source>
</reference>
<comment type="caution">
    <text evidence="2">The sequence shown here is derived from an EMBL/GenBank/DDBJ whole genome shotgun (WGS) entry which is preliminary data.</text>
</comment>
<gene>
    <name evidence="2" type="ORF">E5672_04725</name>
</gene>
<keyword evidence="3" id="KW-1185">Reference proteome</keyword>
<accession>A0A4U0ZIY5</accession>
<dbReference type="SUPFAM" id="SSF54593">
    <property type="entry name" value="Glyoxalase/Bleomycin resistance protein/Dihydroxybiphenyl dioxygenase"/>
    <property type="match status" value="1"/>
</dbReference>
<dbReference type="Pfam" id="PF00903">
    <property type="entry name" value="Glyoxalase"/>
    <property type="match status" value="1"/>
</dbReference>
<dbReference type="OrthoDB" id="9793039at2"/>
<feature type="domain" description="VOC" evidence="1">
    <location>
        <begin position="3"/>
        <end position="118"/>
    </location>
</feature>
<evidence type="ECO:0000313" key="2">
    <source>
        <dbReference type="EMBL" id="TKB04115.1"/>
    </source>
</evidence>
<dbReference type="Proteomes" id="UP000305471">
    <property type="component" value="Unassembled WGS sequence"/>
</dbReference>
<dbReference type="InterPro" id="IPR029068">
    <property type="entry name" value="Glyas_Bleomycin-R_OHBP_Dase"/>
</dbReference>
<dbReference type="EMBL" id="SWCO01000002">
    <property type="protein sequence ID" value="TKB04115.1"/>
    <property type="molecule type" value="Genomic_DNA"/>
</dbReference>
<dbReference type="RefSeq" id="WP_136781148.1">
    <property type="nucleotide sequence ID" value="NZ_SWCO01000002.1"/>
</dbReference>
<dbReference type="AlphaFoldDB" id="A0A4U0ZIY5"/>
<name>A0A4U0ZIY5_9ALTE</name>
<dbReference type="Gene3D" id="3.10.180.10">
    <property type="entry name" value="2,3-Dihydroxybiphenyl 1,2-Dioxygenase, domain 1"/>
    <property type="match status" value="1"/>
</dbReference>
<dbReference type="PANTHER" id="PTHR33993:SF14">
    <property type="entry name" value="GB|AAF24581.1"/>
    <property type="match status" value="1"/>
</dbReference>